<proteinExistence type="predicted"/>
<dbReference type="OrthoDB" id="6256716at2759"/>
<name>A0A9W9AQ50_9AGAR</name>
<dbReference type="AlphaFoldDB" id="A0A9W9AQ50"/>
<evidence type="ECO:0000313" key="1">
    <source>
        <dbReference type="EMBL" id="KAJ4488064.1"/>
    </source>
</evidence>
<dbReference type="Proteomes" id="UP001150266">
    <property type="component" value="Unassembled WGS sequence"/>
</dbReference>
<reference evidence="1" key="1">
    <citation type="submission" date="2022-08" db="EMBL/GenBank/DDBJ databases">
        <title>A Global Phylogenomic Analysis of the Shiitake Genus Lentinula.</title>
        <authorList>
            <consortium name="DOE Joint Genome Institute"/>
            <person name="Sierra-Patev S."/>
            <person name="Min B."/>
            <person name="Naranjo-Ortiz M."/>
            <person name="Looney B."/>
            <person name="Konkel Z."/>
            <person name="Slot J.C."/>
            <person name="Sakamoto Y."/>
            <person name="Steenwyk J.L."/>
            <person name="Rokas A."/>
            <person name="Carro J."/>
            <person name="Camarero S."/>
            <person name="Ferreira P."/>
            <person name="Molpeceres G."/>
            <person name="Ruiz-Duenas F.J."/>
            <person name="Serrano A."/>
            <person name="Henrissat B."/>
            <person name="Drula E."/>
            <person name="Hughes K.W."/>
            <person name="Mata J.L."/>
            <person name="Ishikawa N.K."/>
            <person name="Vargas-Isla R."/>
            <person name="Ushijima S."/>
            <person name="Smith C.A."/>
            <person name="Ahrendt S."/>
            <person name="Andreopoulos W."/>
            <person name="He G."/>
            <person name="Labutti K."/>
            <person name="Lipzen A."/>
            <person name="Ng V."/>
            <person name="Riley R."/>
            <person name="Sandor L."/>
            <person name="Barry K."/>
            <person name="Martinez A.T."/>
            <person name="Xiao Y."/>
            <person name="Gibbons J.G."/>
            <person name="Terashima K."/>
            <person name="Grigoriev I.V."/>
            <person name="Hibbett D.S."/>
        </authorList>
    </citation>
    <scope>NUCLEOTIDE SEQUENCE</scope>
    <source>
        <strain evidence="1">JLM2183</strain>
    </source>
</reference>
<gene>
    <name evidence="1" type="ORF">J3R30DRAFT_3433051</name>
</gene>
<organism evidence="1 2">
    <name type="scientific">Lentinula aciculospora</name>
    <dbReference type="NCBI Taxonomy" id="153920"/>
    <lineage>
        <taxon>Eukaryota</taxon>
        <taxon>Fungi</taxon>
        <taxon>Dikarya</taxon>
        <taxon>Basidiomycota</taxon>
        <taxon>Agaricomycotina</taxon>
        <taxon>Agaricomycetes</taxon>
        <taxon>Agaricomycetidae</taxon>
        <taxon>Agaricales</taxon>
        <taxon>Marasmiineae</taxon>
        <taxon>Omphalotaceae</taxon>
        <taxon>Lentinula</taxon>
    </lineage>
</organism>
<protein>
    <submittedName>
        <fullName evidence="1">Uncharacterized protein</fullName>
    </submittedName>
</protein>
<accession>A0A9W9AQ50</accession>
<comment type="caution">
    <text evidence="1">The sequence shown here is derived from an EMBL/GenBank/DDBJ whole genome shotgun (WGS) entry which is preliminary data.</text>
</comment>
<evidence type="ECO:0000313" key="2">
    <source>
        <dbReference type="Proteomes" id="UP001150266"/>
    </source>
</evidence>
<sequence>MQRLHPLQTNPEFSILRTSYFREYRVENWHLARDGSGSVVRRVSPWSWKYSLFPLIVSVSWPKVHLPPIPSANFP</sequence>
<keyword evidence="2" id="KW-1185">Reference proteome</keyword>
<dbReference type="EMBL" id="JAOTPV010000002">
    <property type="protein sequence ID" value="KAJ4488064.1"/>
    <property type="molecule type" value="Genomic_DNA"/>
</dbReference>